<feature type="domain" description="HAMP" evidence="14">
    <location>
        <begin position="397"/>
        <end position="448"/>
    </location>
</feature>
<comment type="subcellular location">
    <subcellularLocation>
        <location evidence="2">Membrane</location>
    </subcellularLocation>
</comment>
<evidence type="ECO:0000256" key="10">
    <source>
        <dbReference type="PROSITE-ProRule" id="PRU00169"/>
    </source>
</evidence>
<dbReference type="PROSITE" id="PS50885">
    <property type="entry name" value="HAMP"/>
    <property type="match status" value="1"/>
</dbReference>
<dbReference type="GO" id="GO:0005886">
    <property type="term" value="C:plasma membrane"/>
    <property type="evidence" value="ECO:0007669"/>
    <property type="project" value="TreeGrafter"/>
</dbReference>
<evidence type="ECO:0000313" key="16">
    <source>
        <dbReference type="Proteomes" id="UP000184301"/>
    </source>
</evidence>
<dbReference type="STRING" id="1121950.SAMN02745243_01374"/>
<evidence type="ECO:0000259" key="12">
    <source>
        <dbReference type="PROSITE" id="PS50109"/>
    </source>
</evidence>
<evidence type="ECO:0000256" key="5">
    <source>
        <dbReference type="ARBA" id="ARBA00022553"/>
    </source>
</evidence>
<dbReference type="SUPFAM" id="SSF47384">
    <property type="entry name" value="Homodimeric domain of signal transducing histidine kinase"/>
    <property type="match status" value="1"/>
</dbReference>
<keyword evidence="11" id="KW-0812">Transmembrane</keyword>
<dbReference type="Pfam" id="PF02518">
    <property type="entry name" value="HATPase_c"/>
    <property type="match status" value="1"/>
</dbReference>
<dbReference type="Pfam" id="PF00072">
    <property type="entry name" value="Response_reg"/>
    <property type="match status" value="1"/>
</dbReference>
<keyword evidence="16" id="KW-1185">Reference proteome</keyword>
<evidence type="ECO:0000256" key="11">
    <source>
        <dbReference type="SAM" id="Phobius"/>
    </source>
</evidence>
<dbReference type="SUPFAM" id="SSF52172">
    <property type="entry name" value="CheY-like"/>
    <property type="match status" value="1"/>
</dbReference>
<dbReference type="InterPro" id="IPR003594">
    <property type="entry name" value="HATPase_dom"/>
</dbReference>
<evidence type="ECO:0000256" key="3">
    <source>
        <dbReference type="ARBA" id="ARBA00012438"/>
    </source>
</evidence>
<dbReference type="InterPro" id="IPR036097">
    <property type="entry name" value="HisK_dim/P_sf"/>
</dbReference>
<feature type="domain" description="Histidine kinase" evidence="12">
    <location>
        <begin position="455"/>
        <end position="673"/>
    </location>
</feature>
<dbReference type="PANTHER" id="PTHR43047">
    <property type="entry name" value="TWO-COMPONENT HISTIDINE PROTEIN KINASE"/>
    <property type="match status" value="1"/>
</dbReference>
<dbReference type="InterPro" id="IPR004358">
    <property type="entry name" value="Sig_transdc_His_kin-like_C"/>
</dbReference>
<evidence type="ECO:0000259" key="14">
    <source>
        <dbReference type="PROSITE" id="PS50885"/>
    </source>
</evidence>
<dbReference type="InterPro" id="IPR036890">
    <property type="entry name" value="HATPase_C_sf"/>
</dbReference>
<evidence type="ECO:0000259" key="13">
    <source>
        <dbReference type="PROSITE" id="PS50110"/>
    </source>
</evidence>
<dbReference type="PRINTS" id="PR00344">
    <property type="entry name" value="BCTRLSENSOR"/>
</dbReference>
<dbReference type="CDD" id="cd00082">
    <property type="entry name" value="HisKA"/>
    <property type="match status" value="1"/>
</dbReference>
<proteinExistence type="predicted"/>
<accession>A0A1M6M6J0</accession>
<dbReference type="CDD" id="cd17546">
    <property type="entry name" value="REC_hyHK_CKI1_RcsC-like"/>
    <property type="match status" value="1"/>
</dbReference>
<dbReference type="EMBL" id="FQZY01000017">
    <property type="protein sequence ID" value="SHJ79039.1"/>
    <property type="molecule type" value="Genomic_DNA"/>
</dbReference>
<feature type="transmembrane region" description="Helical" evidence="11">
    <location>
        <begin position="377"/>
        <end position="395"/>
    </location>
</feature>
<gene>
    <name evidence="15" type="ORF">SAMN02745243_01374</name>
</gene>
<protein>
    <recommendedName>
        <fullName evidence="4">Stage 0 sporulation protein A homolog</fullName>
        <ecNumber evidence="3">2.7.13.3</ecNumber>
    </recommendedName>
</protein>
<dbReference type="InterPro" id="IPR005467">
    <property type="entry name" value="His_kinase_dom"/>
</dbReference>
<evidence type="ECO:0000256" key="4">
    <source>
        <dbReference type="ARBA" id="ARBA00018672"/>
    </source>
</evidence>
<keyword evidence="7 15" id="KW-0418">Kinase</keyword>
<feature type="domain" description="Response regulatory" evidence="13">
    <location>
        <begin position="710"/>
        <end position="831"/>
    </location>
</feature>
<reference evidence="15 16" key="1">
    <citation type="submission" date="2016-11" db="EMBL/GenBank/DDBJ databases">
        <authorList>
            <person name="Jaros S."/>
            <person name="Januszkiewicz K."/>
            <person name="Wedrychowicz H."/>
        </authorList>
    </citation>
    <scope>NUCLEOTIDE SEQUENCE [LARGE SCALE GENOMIC DNA]</scope>
    <source>
        <strain evidence="15 16">DSM 15480</strain>
    </source>
</reference>
<name>A0A1M6M6J0_9FIRM</name>
<evidence type="ECO:0000256" key="6">
    <source>
        <dbReference type="ARBA" id="ARBA00022679"/>
    </source>
</evidence>
<dbReference type="Gene3D" id="3.30.565.10">
    <property type="entry name" value="Histidine kinase-like ATPase, C-terminal domain"/>
    <property type="match status" value="1"/>
</dbReference>
<dbReference type="SMART" id="SM00388">
    <property type="entry name" value="HisKA"/>
    <property type="match status" value="1"/>
</dbReference>
<dbReference type="GO" id="GO:0000155">
    <property type="term" value="F:phosphorelay sensor kinase activity"/>
    <property type="evidence" value="ECO:0007669"/>
    <property type="project" value="InterPro"/>
</dbReference>
<organism evidence="15 16">
    <name type="scientific">Hespellia stercorisuis DSM 15480</name>
    <dbReference type="NCBI Taxonomy" id="1121950"/>
    <lineage>
        <taxon>Bacteria</taxon>
        <taxon>Bacillati</taxon>
        <taxon>Bacillota</taxon>
        <taxon>Clostridia</taxon>
        <taxon>Lachnospirales</taxon>
        <taxon>Lachnospiraceae</taxon>
        <taxon>Hespellia</taxon>
    </lineage>
</organism>
<feature type="transmembrane region" description="Helical" evidence="11">
    <location>
        <begin position="12"/>
        <end position="37"/>
    </location>
</feature>
<keyword evidence="8" id="KW-0902">Two-component regulatory system</keyword>
<keyword evidence="5 10" id="KW-0597">Phosphoprotein</keyword>
<sequence length="837" mass="93565">MTAMTGKRTHSLFRKIIIPLIVLMLLQSVIFFGATFYGGVSGTINQNAEDILAERVINQEQELEAKFTTQWANFGRASDNIGHIYDNVAGASGRNLYEDAQLQRAVLADASGALIDMLRSNEVTGVFLILNNAKDYEPLRDGTQQERYGLCIRDYSPTSEYADREDLLVVRSPSSLVADMGCSMEAWWDARFTFNSETPGDYYYKPIQMAYENPDAETDDLAYFDGPHSFMQADRAVVSYSIPLRDKAGYPYGVLGIELTTDYLKTLMPTATLSGDNAGCYVLAQYTEDSETYQTVAYNGAQFQQCFRGKTTFQAKSRGGGMIECENTEGDVKFIGSVSDLQIYNHNTPYEKQKFAVIGLVRENALYGINTIVKQRLILVSALVMLFGCLSVLLISRRLTRPINKLSQKVRGMDGGTDLRLERLNIDEIDDLVESIEGLSEKVSRNFTRTEFFSRMSHDMRTPMNAIIGFSSPELLESADPEQIRDYMDKIHSSGSYLLTLINEVLDMSKIEMQQMELRENVITQKNLLVAVVPMIREIAQKKGVKFEIKADDSETPFYCDSQRMSQVLMNLLSNAVRFTEPGGTVRLEVMEVGKDEEQVVNFIRVSDNGCGMSEEFQEKMYEPFAQEGRTGGGTGLGLAIARQIITLMGGTMNCVSVPEKGTTFELYVTSRIAQMQSSAEGEQNGNGKVQTRQQTVCAPGESGVLSGRRVLLCEDHPMNAQIARRLLERKGMIVEEARDGAEGLKRFWDTDPGTYDVILMDIRMPRMNGLETAQAIRALQREDAQSIPIIAMTANAFKEDREASKNAGMNAHLSKPIDPKILYATLEMYLDPERLS</sequence>
<evidence type="ECO:0000313" key="15">
    <source>
        <dbReference type="EMBL" id="SHJ79039.1"/>
    </source>
</evidence>
<comment type="function">
    <text evidence="9">May play the central regulatory role in sporulation. It may be an element of the effector pathway responsible for the activation of sporulation genes in response to nutritional stress. Spo0A may act in concert with spo0H (a sigma factor) to control the expression of some genes that are critical to the sporulation process.</text>
</comment>
<dbReference type="PANTHER" id="PTHR43047:SF72">
    <property type="entry name" value="OSMOSENSING HISTIDINE PROTEIN KINASE SLN1"/>
    <property type="match status" value="1"/>
</dbReference>
<dbReference type="Gene3D" id="3.40.50.2300">
    <property type="match status" value="1"/>
</dbReference>
<evidence type="ECO:0000256" key="9">
    <source>
        <dbReference type="ARBA" id="ARBA00024867"/>
    </source>
</evidence>
<dbReference type="GO" id="GO:0009927">
    <property type="term" value="F:histidine phosphotransfer kinase activity"/>
    <property type="evidence" value="ECO:0007669"/>
    <property type="project" value="TreeGrafter"/>
</dbReference>
<dbReference type="SUPFAM" id="SSF55874">
    <property type="entry name" value="ATPase domain of HSP90 chaperone/DNA topoisomerase II/histidine kinase"/>
    <property type="match status" value="1"/>
</dbReference>
<dbReference type="InterPro" id="IPR003660">
    <property type="entry name" value="HAMP_dom"/>
</dbReference>
<dbReference type="PROSITE" id="PS50109">
    <property type="entry name" value="HIS_KIN"/>
    <property type="match status" value="1"/>
</dbReference>
<comment type="catalytic activity">
    <reaction evidence="1">
        <text>ATP + protein L-histidine = ADP + protein N-phospho-L-histidine.</text>
        <dbReference type="EC" id="2.7.13.3"/>
    </reaction>
</comment>
<dbReference type="Pfam" id="PF00512">
    <property type="entry name" value="HisKA"/>
    <property type="match status" value="1"/>
</dbReference>
<dbReference type="SMART" id="SM00387">
    <property type="entry name" value="HATPase_c"/>
    <property type="match status" value="1"/>
</dbReference>
<dbReference type="InterPro" id="IPR001789">
    <property type="entry name" value="Sig_transdc_resp-reg_receiver"/>
</dbReference>
<dbReference type="InterPro" id="IPR011006">
    <property type="entry name" value="CheY-like_superfamily"/>
</dbReference>
<dbReference type="InterPro" id="IPR003661">
    <property type="entry name" value="HisK_dim/P_dom"/>
</dbReference>
<dbReference type="Gene3D" id="6.10.340.10">
    <property type="match status" value="1"/>
</dbReference>
<evidence type="ECO:0000256" key="2">
    <source>
        <dbReference type="ARBA" id="ARBA00004370"/>
    </source>
</evidence>
<dbReference type="Gene3D" id="1.10.287.130">
    <property type="match status" value="1"/>
</dbReference>
<keyword evidence="11" id="KW-0472">Membrane</keyword>
<evidence type="ECO:0000256" key="1">
    <source>
        <dbReference type="ARBA" id="ARBA00000085"/>
    </source>
</evidence>
<dbReference type="EC" id="2.7.13.3" evidence="3"/>
<keyword evidence="11" id="KW-1133">Transmembrane helix</keyword>
<dbReference type="AlphaFoldDB" id="A0A1M6M6J0"/>
<keyword evidence="6" id="KW-0808">Transferase</keyword>
<dbReference type="SMART" id="SM00448">
    <property type="entry name" value="REC"/>
    <property type="match status" value="1"/>
</dbReference>
<evidence type="ECO:0000256" key="7">
    <source>
        <dbReference type="ARBA" id="ARBA00022777"/>
    </source>
</evidence>
<dbReference type="Proteomes" id="UP000184301">
    <property type="component" value="Unassembled WGS sequence"/>
</dbReference>
<feature type="modified residue" description="4-aspartylphosphate" evidence="10">
    <location>
        <position position="762"/>
    </location>
</feature>
<evidence type="ECO:0000256" key="8">
    <source>
        <dbReference type="ARBA" id="ARBA00023012"/>
    </source>
</evidence>
<dbReference type="PROSITE" id="PS50110">
    <property type="entry name" value="RESPONSE_REGULATORY"/>
    <property type="match status" value="1"/>
</dbReference>